<name>A0A8J3BWB4_9ACTN</name>
<keyword evidence="5" id="KW-1185">Reference proteome</keyword>
<keyword evidence="2 4" id="KW-0378">Hydrolase</keyword>
<organism evidence="4 5">
    <name type="scientific">Mangrovihabitans endophyticus</name>
    <dbReference type="NCBI Taxonomy" id="1751298"/>
    <lineage>
        <taxon>Bacteria</taxon>
        <taxon>Bacillati</taxon>
        <taxon>Actinomycetota</taxon>
        <taxon>Actinomycetes</taxon>
        <taxon>Micromonosporales</taxon>
        <taxon>Micromonosporaceae</taxon>
        <taxon>Mangrovihabitans</taxon>
    </lineage>
</organism>
<dbReference type="PRINTS" id="PR00793">
    <property type="entry name" value="PROAMNOPTASE"/>
</dbReference>
<dbReference type="GO" id="GO:0004177">
    <property type="term" value="F:aminopeptidase activity"/>
    <property type="evidence" value="ECO:0007669"/>
    <property type="project" value="UniProtKB-EC"/>
</dbReference>
<dbReference type="InterPro" id="IPR050228">
    <property type="entry name" value="Carboxylesterase_BioH"/>
</dbReference>
<evidence type="ECO:0000256" key="1">
    <source>
        <dbReference type="ARBA" id="ARBA00010088"/>
    </source>
</evidence>
<dbReference type="InterPro" id="IPR000073">
    <property type="entry name" value="AB_hydrolase_1"/>
</dbReference>
<reference evidence="4" key="1">
    <citation type="journal article" date="2014" name="Int. J. Syst. Evol. Microbiol.">
        <title>Complete genome sequence of Corynebacterium casei LMG S-19264T (=DSM 44701T), isolated from a smear-ripened cheese.</title>
        <authorList>
            <consortium name="US DOE Joint Genome Institute (JGI-PGF)"/>
            <person name="Walter F."/>
            <person name="Albersmeier A."/>
            <person name="Kalinowski J."/>
            <person name="Ruckert C."/>
        </authorList>
    </citation>
    <scope>NUCLEOTIDE SEQUENCE</scope>
    <source>
        <strain evidence="4">CGMCC 4.7299</strain>
    </source>
</reference>
<dbReference type="PANTHER" id="PTHR43194">
    <property type="entry name" value="HYDROLASE ALPHA/BETA FOLD FAMILY"/>
    <property type="match status" value="1"/>
</dbReference>
<dbReference type="RefSeq" id="WP_189078597.1">
    <property type="nucleotide sequence ID" value="NZ_BMMX01000004.1"/>
</dbReference>
<proteinExistence type="inferred from homology"/>
<comment type="similarity">
    <text evidence="1">Belongs to the peptidase S33 family.</text>
</comment>
<dbReference type="InterPro" id="IPR029058">
    <property type="entry name" value="AB_hydrolase_fold"/>
</dbReference>
<dbReference type="EMBL" id="BMMX01000004">
    <property type="protein sequence ID" value="GGK83902.1"/>
    <property type="molecule type" value="Genomic_DNA"/>
</dbReference>
<feature type="domain" description="AB hydrolase-1" evidence="3">
    <location>
        <begin position="27"/>
        <end position="174"/>
    </location>
</feature>
<dbReference type="Pfam" id="PF00561">
    <property type="entry name" value="Abhydrolase_1"/>
    <property type="match status" value="1"/>
</dbReference>
<evidence type="ECO:0000256" key="2">
    <source>
        <dbReference type="ARBA" id="ARBA00022801"/>
    </source>
</evidence>
<dbReference type="Gene3D" id="3.40.50.1820">
    <property type="entry name" value="alpha/beta hydrolase"/>
    <property type="match status" value="1"/>
</dbReference>
<dbReference type="InterPro" id="IPR002410">
    <property type="entry name" value="Peptidase_S33"/>
</dbReference>
<comment type="caution">
    <text evidence="4">The sequence shown here is derived from an EMBL/GenBank/DDBJ whole genome shotgun (WGS) entry which is preliminary data.</text>
</comment>
<dbReference type="AlphaFoldDB" id="A0A8J3BWB4"/>
<dbReference type="GO" id="GO:0006508">
    <property type="term" value="P:proteolysis"/>
    <property type="evidence" value="ECO:0007669"/>
    <property type="project" value="InterPro"/>
</dbReference>
<dbReference type="SUPFAM" id="SSF53474">
    <property type="entry name" value="alpha/beta-Hydrolases"/>
    <property type="match status" value="1"/>
</dbReference>
<evidence type="ECO:0000313" key="4">
    <source>
        <dbReference type="EMBL" id="GGK83902.1"/>
    </source>
</evidence>
<dbReference type="PANTHER" id="PTHR43194:SF2">
    <property type="entry name" value="PEROXISOMAL MEMBRANE PROTEIN LPX1"/>
    <property type="match status" value="1"/>
</dbReference>
<dbReference type="PRINTS" id="PR00111">
    <property type="entry name" value="ABHYDROLASE"/>
</dbReference>
<sequence>MNTAEVNGIRLHVEELPPQGPARGTAVLLHGMAGDSLASWYLTLAPSLAAAGMRVLMHDLRGHGRSDRPPRGYALGHFVDDVAALLDRHWSVDEPVHLLGNSFGGTIAFGYAARRPERVAGIVAIESAPPVPAWFDRIERRLAQAAAFPGGGGRRVRDTLALLRDTPIRAELHASALPTPDDLAGITCPVLCLFGGESAVRQLAPQTEALMPQTRTVVIDGGRHSLLLEHRAQVRDQILPWLRDTRKSFAEGTSHG</sequence>
<gene>
    <name evidence="4" type="ORF">GCM10012284_17560</name>
</gene>
<dbReference type="Proteomes" id="UP000656042">
    <property type="component" value="Unassembled WGS sequence"/>
</dbReference>
<evidence type="ECO:0000259" key="3">
    <source>
        <dbReference type="Pfam" id="PF00561"/>
    </source>
</evidence>
<evidence type="ECO:0000313" key="5">
    <source>
        <dbReference type="Proteomes" id="UP000656042"/>
    </source>
</evidence>
<reference evidence="4" key="2">
    <citation type="submission" date="2020-09" db="EMBL/GenBank/DDBJ databases">
        <authorList>
            <person name="Sun Q."/>
            <person name="Zhou Y."/>
        </authorList>
    </citation>
    <scope>NUCLEOTIDE SEQUENCE</scope>
    <source>
        <strain evidence="4">CGMCC 4.7299</strain>
    </source>
</reference>
<accession>A0A8J3BWB4</accession>
<protein>
    <submittedName>
        <fullName evidence="4">Alpha/beta hydrolase</fullName>
    </submittedName>
</protein>